<accession>A0A1S2VNI8</accession>
<comment type="caution">
    <text evidence="1">The sequence shown here is derived from an EMBL/GenBank/DDBJ whole genome shotgun (WGS) entry which is preliminary data.</text>
</comment>
<gene>
    <name evidence="1" type="ORF">BLX24_07925</name>
</gene>
<protein>
    <submittedName>
        <fullName evidence="1">Uncharacterized protein</fullName>
    </submittedName>
</protein>
<organism evidence="1 2">
    <name type="scientific">Arsenicibacter rosenii</name>
    <dbReference type="NCBI Taxonomy" id="1750698"/>
    <lineage>
        <taxon>Bacteria</taxon>
        <taxon>Pseudomonadati</taxon>
        <taxon>Bacteroidota</taxon>
        <taxon>Cytophagia</taxon>
        <taxon>Cytophagales</taxon>
        <taxon>Spirosomataceae</taxon>
        <taxon>Arsenicibacter</taxon>
    </lineage>
</organism>
<sequence length="107" mass="12307">MLVEITYPVVLFNVIRLQMTEEDLEHFKGLPQQERAELICRLNDERALPDITFRSLIEQALEIDCAHIKPAAKTTTDTGRPVLLRPAASSVLKPWDNTPFMRHYDTC</sequence>
<dbReference type="RefSeq" id="WP_071502576.1">
    <property type="nucleotide sequence ID" value="NZ_MORL01000003.1"/>
</dbReference>
<name>A0A1S2VNI8_9BACT</name>
<dbReference type="AlphaFoldDB" id="A0A1S2VNI8"/>
<proteinExistence type="predicted"/>
<evidence type="ECO:0000313" key="1">
    <source>
        <dbReference type="EMBL" id="OIN59775.1"/>
    </source>
</evidence>
<reference evidence="1 2" key="1">
    <citation type="submission" date="2016-10" db="EMBL/GenBank/DDBJ databases">
        <title>Arsenicibacter rosenii gen. nov., sp. nov., an efficient arsenic-methylating bacterium isolated from an arsenic-contaminated paddy soil.</title>
        <authorList>
            <person name="Huang K."/>
        </authorList>
    </citation>
    <scope>NUCLEOTIDE SEQUENCE [LARGE SCALE GENOMIC DNA]</scope>
    <source>
        <strain evidence="1 2">SM-1</strain>
    </source>
</reference>
<evidence type="ECO:0000313" key="2">
    <source>
        <dbReference type="Proteomes" id="UP000181790"/>
    </source>
</evidence>
<dbReference type="EMBL" id="MORL01000003">
    <property type="protein sequence ID" value="OIN59775.1"/>
    <property type="molecule type" value="Genomic_DNA"/>
</dbReference>
<dbReference type="Proteomes" id="UP000181790">
    <property type="component" value="Unassembled WGS sequence"/>
</dbReference>
<keyword evidence="2" id="KW-1185">Reference proteome</keyword>